<proteinExistence type="predicted"/>
<keyword evidence="1" id="KW-0472">Membrane</keyword>
<sequence length="134" mass="15001">MNKTFLVLPKSFSAKIFLFLIVTMVCMGSLFNIVLISIQKRAYKASYDAHGATLIRLLAHSIRLAVFIGNEDEMHAPVSGLLQQDDVFEVVIWNKEGEVLLQKTKDPTGRLRSTGKSREMSMALSNMTRVAIRA</sequence>
<keyword evidence="3" id="KW-1185">Reference proteome</keyword>
<dbReference type="AlphaFoldDB" id="A0A3S3R5W4"/>
<organism evidence="2 3">
    <name type="scientific">Candidatus Electrothrix aarhusensis</name>
    <dbReference type="NCBI Taxonomy" id="1859131"/>
    <lineage>
        <taxon>Bacteria</taxon>
        <taxon>Pseudomonadati</taxon>
        <taxon>Thermodesulfobacteriota</taxon>
        <taxon>Desulfobulbia</taxon>
        <taxon>Desulfobulbales</taxon>
        <taxon>Desulfobulbaceae</taxon>
        <taxon>Candidatus Electrothrix</taxon>
    </lineage>
</organism>
<dbReference type="Proteomes" id="UP000287853">
    <property type="component" value="Unassembled WGS sequence"/>
</dbReference>
<dbReference type="EMBL" id="MTKO01000084">
    <property type="protein sequence ID" value="RWX45031.1"/>
    <property type="molecule type" value="Genomic_DNA"/>
</dbReference>
<keyword evidence="1" id="KW-0812">Transmembrane</keyword>
<protein>
    <recommendedName>
        <fullName evidence="4">Periplasmic sensor domain-containing protein</fullName>
    </recommendedName>
</protein>
<evidence type="ECO:0000256" key="1">
    <source>
        <dbReference type="SAM" id="Phobius"/>
    </source>
</evidence>
<name>A0A3S3R5W4_9BACT</name>
<evidence type="ECO:0000313" key="2">
    <source>
        <dbReference type="EMBL" id="RWX45031.1"/>
    </source>
</evidence>
<feature type="transmembrane region" description="Helical" evidence="1">
    <location>
        <begin position="16"/>
        <end position="38"/>
    </location>
</feature>
<keyword evidence="1" id="KW-1133">Transmembrane helix</keyword>
<evidence type="ECO:0008006" key="4">
    <source>
        <dbReference type="Google" id="ProtNLM"/>
    </source>
</evidence>
<comment type="caution">
    <text evidence="2">The sequence shown here is derived from an EMBL/GenBank/DDBJ whole genome shotgun (WGS) entry which is preliminary data.</text>
</comment>
<evidence type="ECO:0000313" key="3">
    <source>
        <dbReference type="Proteomes" id="UP000287853"/>
    </source>
</evidence>
<reference evidence="2 3" key="1">
    <citation type="submission" date="2017-01" db="EMBL/GenBank/DDBJ databases">
        <title>The cable genome- insights into the physiology and evolution of filamentous bacteria capable of sulfide oxidation via long distance electron transfer.</title>
        <authorList>
            <person name="Schreiber L."/>
            <person name="Bjerg J.T."/>
            <person name="Boggild A."/>
            <person name="Van De Vossenberg J."/>
            <person name="Meysman F."/>
            <person name="Nielsen L.P."/>
            <person name="Schramm A."/>
            <person name="Kjeldsen K.U."/>
        </authorList>
    </citation>
    <scope>NUCLEOTIDE SEQUENCE [LARGE SCALE GENOMIC DNA]</scope>
    <source>
        <strain evidence="2">MCF</strain>
    </source>
</reference>
<accession>A0A3S3R5W4</accession>
<gene>
    <name evidence="2" type="ORF">H206_01206</name>
</gene>